<organism evidence="3 4">
    <name type="scientific">Ophiocordyceps australis</name>
    <dbReference type="NCBI Taxonomy" id="1399860"/>
    <lineage>
        <taxon>Eukaryota</taxon>
        <taxon>Fungi</taxon>
        <taxon>Dikarya</taxon>
        <taxon>Ascomycota</taxon>
        <taxon>Pezizomycotina</taxon>
        <taxon>Sordariomycetes</taxon>
        <taxon>Hypocreomycetidae</taxon>
        <taxon>Hypocreales</taxon>
        <taxon>Ophiocordycipitaceae</taxon>
        <taxon>Ophiocordyceps</taxon>
    </lineage>
</organism>
<feature type="compositionally biased region" description="Low complexity" evidence="1">
    <location>
        <begin position="202"/>
        <end position="214"/>
    </location>
</feature>
<keyword evidence="2" id="KW-0472">Membrane</keyword>
<proteinExistence type="predicted"/>
<dbReference type="Proteomes" id="UP000226192">
    <property type="component" value="Unassembled WGS sequence"/>
</dbReference>
<name>A0A2C5YFN3_9HYPO</name>
<gene>
    <name evidence="3" type="ORF">CDD81_1511</name>
</gene>
<keyword evidence="4" id="KW-1185">Reference proteome</keyword>
<feature type="region of interest" description="Disordered" evidence="1">
    <location>
        <begin position="178"/>
        <end position="214"/>
    </location>
</feature>
<comment type="caution">
    <text evidence="3">The sequence shown here is derived from an EMBL/GenBank/DDBJ whole genome shotgun (WGS) entry which is preliminary data.</text>
</comment>
<evidence type="ECO:0000313" key="4">
    <source>
        <dbReference type="Proteomes" id="UP000226192"/>
    </source>
</evidence>
<protein>
    <submittedName>
        <fullName evidence="3">Uncharacterized protein</fullName>
    </submittedName>
</protein>
<evidence type="ECO:0000313" key="3">
    <source>
        <dbReference type="EMBL" id="PHH65784.1"/>
    </source>
</evidence>
<keyword evidence="2" id="KW-1133">Transmembrane helix</keyword>
<accession>A0A2C5YFN3</accession>
<reference evidence="3 4" key="1">
    <citation type="submission" date="2017-06" db="EMBL/GenBank/DDBJ databases">
        <title>Ant-infecting Ophiocordyceps genomes reveal a high diversity of potential behavioral manipulation genes and a possible major role for enterotoxins.</title>
        <authorList>
            <person name="De Bekker C."/>
            <person name="Evans H.C."/>
            <person name="Brachmann A."/>
            <person name="Hughes D.P."/>
        </authorList>
    </citation>
    <scope>NUCLEOTIDE SEQUENCE [LARGE SCALE GENOMIC DNA]</scope>
    <source>
        <strain evidence="3 4">Map64</strain>
    </source>
</reference>
<evidence type="ECO:0000256" key="1">
    <source>
        <dbReference type="SAM" id="MobiDB-lite"/>
    </source>
</evidence>
<dbReference type="EMBL" id="NJET01000014">
    <property type="protein sequence ID" value="PHH65784.1"/>
    <property type="molecule type" value="Genomic_DNA"/>
</dbReference>
<keyword evidence="2" id="KW-0812">Transmembrane</keyword>
<dbReference type="OrthoDB" id="5130140at2759"/>
<feature type="transmembrane region" description="Helical" evidence="2">
    <location>
        <begin position="125"/>
        <end position="150"/>
    </location>
</feature>
<dbReference type="AlphaFoldDB" id="A0A2C5YFN3"/>
<sequence length="247" mass="27166">MVRHFGGPSVPSVADKGLRFLNDKWNDSISNGDAIRLQWNQSLSKGESELGLFKIVYPRDGVVEYEMVSNLTDSMGNMTCWWTPQGLGNELYALWLTTDHYASEAWTISPPWTPKHDANHNNTAWAAPFVISVVCMLALYAICLATCLVYRRRRRAKSEPNDDLPSTNSDVKRISSLDSANTDVESLADRQSGVKERPGMWVTTSSSSSDTAVTSVSGAVDGDVGNIEQTQLVEDCIYDSHSIGIGL</sequence>
<evidence type="ECO:0000256" key="2">
    <source>
        <dbReference type="SAM" id="Phobius"/>
    </source>
</evidence>